<dbReference type="PANTHER" id="PTHR31677">
    <property type="entry name" value="AP2 DOMAIN CLASS TRANSCRIPTION FACTOR"/>
    <property type="match status" value="1"/>
</dbReference>
<evidence type="ECO:0000313" key="9">
    <source>
        <dbReference type="Proteomes" id="UP001311915"/>
    </source>
</evidence>
<gene>
    <name evidence="8" type="ORF">R3W88_029978</name>
</gene>
<evidence type="ECO:0000313" key="8">
    <source>
        <dbReference type="EMBL" id="KAK4709053.1"/>
    </source>
</evidence>
<dbReference type="GO" id="GO:0003700">
    <property type="term" value="F:DNA-binding transcription factor activity"/>
    <property type="evidence" value="ECO:0007669"/>
    <property type="project" value="InterPro"/>
</dbReference>
<evidence type="ECO:0000256" key="3">
    <source>
        <dbReference type="ARBA" id="ARBA00023015"/>
    </source>
</evidence>
<dbReference type="InterPro" id="IPR016177">
    <property type="entry name" value="DNA-bd_dom_sf"/>
</dbReference>
<dbReference type="GO" id="GO:0009873">
    <property type="term" value="P:ethylene-activated signaling pathway"/>
    <property type="evidence" value="ECO:0007669"/>
    <property type="project" value="UniProtKB-KW"/>
</dbReference>
<comment type="subcellular location">
    <subcellularLocation>
        <location evidence="1">Nucleus</location>
    </subcellularLocation>
</comment>
<evidence type="ECO:0000256" key="4">
    <source>
        <dbReference type="ARBA" id="ARBA00023125"/>
    </source>
</evidence>
<protein>
    <recommendedName>
        <fullName evidence="7">AP2/ERF domain-containing protein</fullName>
    </recommendedName>
</protein>
<keyword evidence="6" id="KW-0539">Nucleus</keyword>
<comment type="caution">
    <text evidence="8">The sequence shown here is derived from an EMBL/GenBank/DDBJ whole genome shotgun (WGS) entry which is preliminary data.</text>
</comment>
<dbReference type="Proteomes" id="UP001311915">
    <property type="component" value="Unassembled WGS sequence"/>
</dbReference>
<evidence type="ECO:0000256" key="1">
    <source>
        <dbReference type="ARBA" id="ARBA00004123"/>
    </source>
</evidence>
<dbReference type="InterPro" id="IPR036955">
    <property type="entry name" value="AP2/ERF_dom_sf"/>
</dbReference>
<evidence type="ECO:0000256" key="5">
    <source>
        <dbReference type="ARBA" id="ARBA00023163"/>
    </source>
</evidence>
<name>A0AAV9K7B5_9SOLN</name>
<keyword evidence="5" id="KW-0804">Transcription</keyword>
<accession>A0AAV9K7B5</accession>
<keyword evidence="3" id="KW-0805">Transcription regulation</keyword>
<dbReference type="GO" id="GO:0003677">
    <property type="term" value="F:DNA binding"/>
    <property type="evidence" value="ECO:0007669"/>
    <property type="project" value="UniProtKB-KW"/>
</dbReference>
<dbReference type="Gene3D" id="3.30.730.10">
    <property type="entry name" value="AP2/ERF domain"/>
    <property type="match status" value="1"/>
</dbReference>
<proteinExistence type="predicted"/>
<reference evidence="8 9" key="1">
    <citation type="submission" date="2023-10" db="EMBL/GenBank/DDBJ databases">
        <title>Genome-Wide Identification Analysis in wild type Solanum Pinnatisectum Reveals Some Genes Defensing Phytophthora Infestans.</title>
        <authorList>
            <person name="Sun C."/>
        </authorList>
    </citation>
    <scope>NUCLEOTIDE SEQUENCE [LARGE SCALE GENOMIC DNA]</scope>
    <source>
        <strain evidence="8">LQN</strain>
        <tissue evidence="8">Leaf</tissue>
    </source>
</reference>
<dbReference type="SMART" id="SM00380">
    <property type="entry name" value="AP2"/>
    <property type="match status" value="1"/>
</dbReference>
<keyword evidence="2" id="KW-0936">Ethylene signaling pathway</keyword>
<keyword evidence="4" id="KW-0238">DNA-binding</keyword>
<sequence length="217" mass="24068">MPRRRYKADIKDPVQRISVWLNTFDASEKAARAYDTVARRYHSHKANASDDNNDNSNHMLPIQTTALRSSFEQSCGGANNSCSIGPLNLEITLAPSKSINLWCFGGHLEECDHGTSSPPIVSTSNFFGCIKSSKHNTSPLGRISYLSCVPPPMASSSHPLKCISPDGTIALLVFLLHHLKKIEEIFYMMRRTNVSQGDFLDEIATCYFSSALSKKQK</sequence>
<feature type="domain" description="AP2/ERF" evidence="7">
    <location>
        <begin position="1"/>
        <end position="54"/>
    </location>
</feature>
<organism evidence="8 9">
    <name type="scientific">Solanum pinnatisectum</name>
    <name type="common">tansyleaf nightshade</name>
    <dbReference type="NCBI Taxonomy" id="50273"/>
    <lineage>
        <taxon>Eukaryota</taxon>
        <taxon>Viridiplantae</taxon>
        <taxon>Streptophyta</taxon>
        <taxon>Embryophyta</taxon>
        <taxon>Tracheophyta</taxon>
        <taxon>Spermatophyta</taxon>
        <taxon>Magnoliopsida</taxon>
        <taxon>eudicotyledons</taxon>
        <taxon>Gunneridae</taxon>
        <taxon>Pentapetalae</taxon>
        <taxon>asterids</taxon>
        <taxon>lamiids</taxon>
        <taxon>Solanales</taxon>
        <taxon>Solanaceae</taxon>
        <taxon>Solanoideae</taxon>
        <taxon>Solaneae</taxon>
        <taxon>Solanum</taxon>
    </lineage>
</organism>
<evidence type="ECO:0000256" key="6">
    <source>
        <dbReference type="ARBA" id="ARBA00023242"/>
    </source>
</evidence>
<dbReference type="SUPFAM" id="SSF54171">
    <property type="entry name" value="DNA-binding domain"/>
    <property type="match status" value="1"/>
</dbReference>
<evidence type="ECO:0000259" key="7">
    <source>
        <dbReference type="PROSITE" id="PS51032"/>
    </source>
</evidence>
<keyword evidence="9" id="KW-1185">Reference proteome</keyword>
<evidence type="ECO:0000256" key="2">
    <source>
        <dbReference type="ARBA" id="ARBA00022745"/>
    </source>
</evidence>
<dbReference type="GO" id="GO:0005634">
    <property type="term" value="C:nucleus"/>
    <property type="evidence" value="ECO:0007669"/>
    <property type="project" value="UniProtKB-SubCell"/>
</dbReference>
<dbReference type="PROSITE" id="PS51032">
    <property type="entry name" value="AP2_ERF"/>
    <property type="match status" value="1"/>
</dbReference>
<dbReference type="AlphaFoldDB" id="A0AAV9K7B5"/>
<dbReference type="EMBL" id="JAWPEI010000012">
    <property type="protein sequence ID" value="KAK4709053.1"/>
    <property type="molecule type" value="Genomic_DNA"/>
</dbReference>
<dbReference type="PANTHER" id="PTHR31677:SF231">
    <property type="entry name" value="ETHYLENE-RESPONSIVE TRANSCRIPTION FACTOR 4"/>
    <property type="match status" value="1"/>
</dbReference>
<dbReference type="InterPro" id="IPR001471">
    <property type="entry name" value="AP2/ERF_dom"/>
</dbReference>